<accession>A0ABN7XAE0</accession>
<comment type="caution">
    <text evidence="2">The sequence shown here is derived from an EMBL/GenBank/DDBJ whole genome shotgun (WGS) entry which is preliminary data.</text>
</comment>
<keyword evidence="3" id="KW-1185">Reference proteome</keyword>
<evidence type="ECO:0000313" key="2">
    <source>
        <dbReference type="EMBL" id="CAG8851995.1"/>
    </source>
</evidence>
<evidence type="ECO:0000313" key="3">
    <source>
        <dbReference type="Proteomes" id="UP000789901"/>
    </source>
</evidence>
<reference evidence="2 3" key="1">
    <citation type="submission" date="2021-06" db="EMBL/GenBank/DDBJ databases">
        <authorList>
            <person name="Kallberg Y."/>
            <person name="Tangrot J."/>
            <person name="Rosling A."/>
        </authorList>
    </citation>
    <scope>NUCLEOTIDE SEQUENCE [LARGE SCALE GENOMIC DNA]</scope>
    <source>
        <strain evidence="2 3">120-4 pot B 10/14</strain>
    </source>
</reference>
<dbReference type="EMBL" id="CAJVQB010109090">
    <property type="protein sequence ID" value="CAG8851995.1"/>
    <property type="molecule type" value="Genomic_DNA"/>
</dbReference>
<evidence type="ECO:0000256" key="1">
    <source>
        <dbReference type="SAM" id="MobiDB-lite"/>
    </source>
</evidence>
<feature type="non-terminal residue" evidence="2">
    <location>
        <position position="1"/>
    </location>
</feature>
<dbReference type="Proteomes" id="UP000789901">
    <property type="component" value="Unassembled WGS sequence"/>
</dbReference>
<name>A0ABN7XAE0_GIGMA</name>
<feature type="compositionally biased region" description="Polar residues" evidence="1">
    <location>
        <begin position="1"/>
        <end position="10"/>
    </location>
</feature>
<sequence length="104" mass="12171">IKEFSKQNNQQKRKTALLDSESDHFDYGIEEQLQKKTLNEQMAVDVKTTKVNLHKASMELDVYKSQNESKEGDYSPKRRETTHLIVQELPKSPTPHRKEMILLT</sequence>
<organism evidence="2 3">
    <name type="scientific">Gigaspora margarita</name>
    <dbReference type="NCBI Taxonomy" id="4874"/>
    <lineage>
        <taxon>Eukaryota</taxon>
        <taxon>Fungi</taxon>
        <taxon>Fungi incertae sedis</taxon>
        <taxon>Mucoromycota</taxon>
        <taxon>Glomeromycotina</taxon>
        <taxon>Glomeromycetes</taxon>
        <taxon>Diversisporales</taxon>
        <taxon>Gigasporaceae</taxon>
        <taxon>Gigaspora</taxon>
    </lineage>
</organism>
<proteinExistence type="predicted"/>
<protein>
    <submittedName>
        <fullName evidence="2">29645_t:CDS:1</fullName>
    </submittedName>
</protein>
<gene>
    <name evidence="2" type="ORF">GMARGA_LOCUS41019</name>
</gene>
<feature type="region of interest" description="Disordered" evidence="1">
    <location>
        <begin position="1"/>
        <end position="21"/>
    </location>
</feature>